<keyword evidence="1" id="KW-0596">Phosphopantetheine</keyword>
<dbReference type="InterPro" id="IPR014031">
    <property type="entry name" value="Ketoacyl_synth_C"/>
</dbReference>
<comment type="caution">
    <text evidence="7">The sequence shown here is derived from an EMBL/GenBank/DDBJ whole genome shotgun (WGS) entry which is preliminary data.</text>
</comment>
<evidence type="ECO:0000313" key="8">
    <source>
        <dbReference type="Proteomes" id="UP000189670"/>
    </source>
</evidence>
<dbReference type="SMART" id="SM00825">
    <property type="entry name" value="PKS_KS"/>
    <property type="match status" value="1"/>
</dbReference>
<evidence type="ECO:0000256" key="2">
    <source>
        <dbReference type="ARBA" id="ARBA00022553"/>
    </source>
</evidence>
<proteinExistence type="inferred from homology"/>
<evidence type="ECO:0000259" key="6">
    <source>
        <dbReference type="PROSITE" id="PS52004"/>
    </source>
</evidence>
<evidence type="ECO:0000256" key="5">
    <source>
        <dbReference type="RuleBase" id="RU003694"/>
    </source>
</evidence>
<keyword evidence="3 5" id="KW-0808">Transferase</keyword>
<dbReference type="PANTHER" id="PTHR43775:SF37">
    <property type="entry name" value="SI:DKEY-61P9.11"/>
    <property type="match status" value="1"/>
</dbReference>
<accession>A0A1V1P3B5</accession>
<keyword evidence="2" id="KW-0597">Phosphoprotein</keyword>
<feature type="domain" description="Ketosynthase family 3 (KS3)" evidence="6">
    <location>
        <begin position="1"/>
        <end position="393"/>
    </location>
</feature>
<reference evidence="8" key="1">
    <citation type="submission" date="2012-11" db="EMBL/GenBank/DDBJ databases">
        <authorList>
            <person name="Lucero-Rivera Y.E."/>
            <person name="Tovar-Ramirez D."/>
        </authorList>
    </citation>
    <scope>NUCLEOTIDE SEQUENCE [LARGE SCALE GENOMIC DNA]</scope>
    <source>
        <strain evidence="8">Araruama</strain>
    </source>
</reference>
<dbReference type="GO" id="GO:0006633">
    <property type="term" value="P:fatty acid biosynthetic process"/>
    <property type="evidence" value="ECO:0007669"/>
    <property type="project" value="TreeGrafter"/>
</dbReference>
<comment type="similarity">
    <text evidence="5">Belongs to the thiolase-like superfamily. Beta-ketoacyl-ACP synthases family.</text>
</comment>
<dbReference type="FunFam" id="3.40.47.10:FF:000019">
    <property type="entry name" value="Polyketide synthase type I"/>
    <property type="match status" value="1"/>
</dbReference>
<evidence type="ECO:0000313" key="7">
    <source>
        <dbReference type="EMBL" id="ETR69246.1"/>
    </source>
</evidence>
<dbReference type="Pfam" id="PF00109">
    <property type="entry name" value="ketoacyl-synt"/>
    <property type="match status" value="1"/>
</dbReference>
<dbReference type="InterPro" id="IPR016039">
    <property type="entry name" value="Thiolase-like"/>
</dbReference>
<dbReference type="CDD" id="cd00833">
    <property type="entry name" value="PKS"/>
    <property type="match status" value="1"/>
</dbReference>
<name>A0A1V1P3B5_9BACT</name>
<dbReference type="InterPro" id="IPR014030">
    <property type="entry name" value="Ketoacyl_synth_N"/>
</dbReference>
<dbReference type="Proteomes" id="UP000189670">
    <property type="component" value="Unassembled WGS sequence"/>
</dbReference>
<sequence length="393" mass="42597">MSCKFPDAPDLDTFWRVLRDGIDTTSEIPSERWDLAAFYDPDPNTKGKMYIKRGAFLKDVDKFDAQFFGISPREAESMDPRQRILLEVTWEAFENAGINPDNLRESLTGVYLGLDQTINEYGGSERMKYDPYTATGCGISFPAGRISYILGLQGPSMGMSTTCSSSLVAIHTACQNLKLGECDLAVAGGIQLNLRPEDTIQLCKLRALSSEGRCKTFDASADGYSIGEGCGVILLKRLSDAETCGDRILGIIRGGALNHDGRSAGLTVPNGNAQEKVIADALKHAGLKPSDIAYVEAHGTGTSLGDPIEVLAMNRTLGQGRETPLLIASVKTNIGHLEEAAGIAGLIKILLSFQHKAIPPHLHFNTPNPHISWSEIPLKVNTELSPWPEGRKK</sequence>
<protein>
    <recommendedName>
        <fullName evidence="6">Ketosynthase family 3 (KS3) domain-containing protein</fullName>
    </recommendedName>
</protein>
<comment type="function">
    <text evidence="4">Involved in production of the polyketide antibiotic thailandamide.</text>
</comment>
<dbReference type="Pfam" id="PF02801">
    <property type="entry name" value="Ketoacyl-synt_C"/>
    <property type="match status" value="1"/>
</dbReference>
<dbReference type="InterPro" id="IPR020841">
    <property type="entry name" value="PKS_Beta-ketoAc_synthase_dom"/>
</dbReference>
<dbReference type="GO" id="GO:0004312">
    <property type="term" value="F:fatty acid synthase activity"/>
    <property type="evidence" value="ECO:0007669"/>
    <property type="project" value="TreeGrafter"/>
</dbReference>
<dbReference type="PROSITE" id="PS52004">
    <property type="entry name" value="KS3_2"/>
    <property type="match status" value="1"/>
</dbReference>
<dbReference type="AlphaFoldDB" id="A0A1V1P3B5"/>
<evidence type="ECO:0000256" key="4">
    <source>
        <dbReference type="ARBA" id="ARBA00054155"/>
    </source>
</evidence>
<dbReference type="PANTHER" id="PTHR43775">
    <property type="entry name" value="FATTY ACID SYNTHASE"/>
    <property type="match status" value="1"/>
</dbReference>
<gene>
    <name evidence="7" type="ORF">OMM_04055</name>
</gene>
<dbReference type="InterPro" id="IPR050091">
    <property type="entry name" value="PKS_NRPS_Biosynth_Enz"/>
</dbReference>
<organism evidence="7 8">
    <name type="scientific">Candidatus Magnetoglobus multicellularis str. Araruama</name>
    <dbReference type="NCBI Taxonomy" id="890399"/>
    <lineage>
        <taxon>Bacteria</taxon>
        <taxon>Pseudomonadati</taxon>
        <taxon>Thermodesulfobacteriota</taxon>
        <taxon>Desulfobacteria</taxon>
        <taxon>Desulfobacterales</taxon>
        <taxon>Desulfobacteraceae</taxon>
        <taxon>Candidatus Magnetoglobus</taxon>
    </lineage>
</organism>
<evidence type="ECO:0000256" key="1">
    <source>
        <dbReference type="ARBA" id="ARBA00022450"/>
    </source>
</evidence>
<dbReference type="SUPFAM" id="SSF53901">
    <property type="entry name" value="Thiolase-like"/>
    <property type="match status" value="1"/>
</dbReference>
<evidence type="ECO:0000256" key="3">
    <source>
        <dbReference type="ARBA" id="ARBA00022679"/>
    </source>
</evidence>
<dbReference type="EMBL" id="ATBP01000695">
    <property type="protein sequence ID" value="ETR69246.1"/>
    <property type="molecule type" value="Genomic_DNA"/>
</dbReference>
<dbReference type="Gene3D" id="3.40.47.10">
    <property type="match status" value="1"/>
</dbReference>